<dbReference type="AlphaFoldDB" id="A0A2C9U4X2"/>
<dbReference type="EMBL" id="CM004403">
    <property type="protein sequence ID" value="OAY24772.1"/>
    <property type="molecule type" value="Genomic_DNA"/>
</dbReference>
<evidence type="ECO:0000313" key="1">
    <source>
        <dbReference type="EMBL" id="OAY24772.1"/>
    </source>
</evidence>
<organism evidence="1">
    <name type="scientific">Manihot esculenta</name>
    <name type="common">Cassava</name>
    <name type="synonym">Jatropha manihot</name>
    <dbReference type="NCBI Taxonomy" id="3983"/>
    <lineage>
        <taxon>Eukaryota</taxon>
        <taxon>Viridiplantae</taxon>
        <taxon>Streptophyta</taxon>
        <taxon>Embryophyta</taxon>
        <taxon>Tracheophyta</taxon>
        <taxon>Spermatophyta</taxon>
        <taxon>Magnoliopsida</taxon>
        <taxon>eudicotyledons</taxon>
        <taxon>Gunneridae</taxon>
        <taxon>Pentapetalae</taxon>
        <taxon>rosids</taxon>
        <taxon>fabids</taxon>
        <taxon>Malpighiales</taxon>
        <taxon>Euphorbiaceae</taxon>
        <taxon>Crotonoideae</taxon>
        <taxon>Manihoteae</taxon>
        <taxon>Manihot</taxon>
    </lineage>
</organism>
<sequence>MRGAALEMEFLFGIDNDGAWFCDLGMKMGTLISCSIESLLEKEYPYVLP</sequence>
<accession>A0A2C9U4X2</accession>
<proteinExistence type="predicted"/>
<gene>
    <name evidence="1" type="ORF">MANES_17G042500</name>
</gene>
<name>A0A2C9U4X2_MANES</name>
<reference evidence="1" key="1">
    <citation type="submission" date="2016-02" db="EMBL/GenBank/DDBJ databases">
        <title>WGS assembly of Manihot esculenta.</title>
        <authorList>
            <person name="Bredeson J.V."/>
            <person name="Prochnik S.E."/>
            <person name="Lyons J.B."/>
            <person name="Schmutz J."/>
            <person name="Grimwood J."/>
            <person name="Vrebalov J."/>
            <person name="Bart R.S."/>
            <person name="Amuge T."/>
            <person name="Ferguson M.E."/>
            <person name="Green R."/>
            <person name="Putnam N."/>
            <person name="Stites J."/>
            <person name="Rounsley S."/>
            <person name="Rokhsar D.S."/>
        </authorList>
    </citation>
    <scope>NUCLEOTIDE SEQUENCE [LARGE SCALE GENOMIC DNA]</scope>
    <source>
        <tissue evidence="1">Leaf</tissue>
    </source>
</reference>
<protein>
    <submittedName>
        <fullName evidence="1">Uncharacterized protein</fullName>
    </submittedName>
</protein>